<proteinExistence type="predicted"/>
<sequence length="741" mass="80964" precursor="true">MLWSSHVWRLLLLLLACCCAVASSPSPALAADRLAIESVVAGFDGVYKAGFWTQFVLRLKAGPEGAQGRLDLLTEDGDGVPVIYPADDSGVIDLAANATTTVRLYAKAGPQRSEWHLQLRRPDEDQVLWSQRLNISPPQKATRELLVTIGPDQGIAAAVNLVKRPEEVSFLLAGVKQANELPDRVWGYEGVERILLIASPAGIADDLTPPQIEALEKWVLLGGKLILSMGTKAPELLAPTRPFSKFAPGNFESLDSLREVTGLANYSGAEFPRRLLADDRRPAVVKLAKNTARVELEQGGQAGNPPLILRQMQGFGQVTFIALELDHPTLLEWKGHSRFVARVLQLGGPAADNLAAARSNSITHLGYDDLVGQLRAVLDQFPGVTVVSFTAVAMVAILLLLLIGPADYFVINYLNLPRTITWVTFPLVCLAFCLGTWLLGRSAHGNLTRINQVEVVDIDISQNLVRGTLWTHLYSPHARSAQLSLRVQGSGELWQEVQGVADWQGLPGAGLGGLASPQVALDASTPYLISPPGRISVIDGLPLRTASSKALSARWWGKATFTPDLTPLRYNTYGHLAGELTNPLPIKLSDCLLASGEWLYRLEALEPGQKLQLSSLTALNLESRLQRRQVIDTKDLSTPWNPTDTDLTRIMHMLMLHDAVHGPKYTGMSHRFQPQIDLSQHVRSGRAVLMGRAESPTASLPLEGLRADELQAQTWTWYRLVWPVQDRETDTTTASSKSLSP</sequence>
<feature type="chain" id="PRO_5021835831" description="DUF4350 domain-containing protein" evidence="2">
    <location>
        <begin position="31"/>
        <end position="741"/>
    </location>
</feature>
<keyword evidence="2" id="KW-0732">Signal</keyword>
<feature type="transmembrane region" description="Helical" evidence="1">
    <location>
        <begin position="422"/>
        <end position="440"/>
    </location>
</feature>
<evidence type="ECO:0000256" key="1">
    <source>
        <dbReference type="SAM" id="Phobius"/>
    </source>
</evidence>
<reference evidence="3 4" key="1">
    <citation type="submission" date="2019-02" db="EMBL/GenBank/DDBJ databases">
        <title>Deep-cultivation of Planctomycetes and their phenomic and genomic characterization uncovers novel biology.</title>
        <authorList>
            <person name="Wiegand S."/>
            <person name="Jogler M."/>
            <person name="Boedeker C."/>
            <person name="Pinto D."/>
            <person name="Vollmers J."/>
            <person name="Rivas-Marin E."/>
            <person name="Kohn T."/>
            <person name="Peeters S.H."/>
            <person name="Heuer A."/>
            <person name="Rast P."/>
            <person name="Oberbeckmann S."/>
            <person name="Bunk B."/>
            <person name="Jeske O."/>
            <person name="Meyerdierks A."/>
            <person name="Storesund J.E."/>
            <person name="Kallscheuer N."/>
            <person name="Luecker S."/>
            <person name="Lage O.M."/>
            <person name="Pohl T."/>
            <person name="Merkel B.J."/>
            <person name="Hornburger P."/>
            <person name="Mueller R.-W."/>
            <person name="Bruemmer F."/>
            <person name="Labrenz M."/>
            <person name="Spormann A.M."/>
            <person name="Op den Camp H."/>
            <person name="Overmann J."/>
            <person name="Amann R."/>
            <person name="Jetten M.S.M."/>
            <person name="Mascher T."/>
            <person name="Medema M.H."/>
            <person name="Devos D.P."/>
            <person name="Kaster A.-K."/>
            <person name="Ovreas L."/>
            <person name="Rohde M."/>
            <person name="Galperin M.Y."/>
            <person name="Jogler C."/>
        </authorList>
    </citation>
    <scope>NUCLEOTIDE SEQUENCE [LARGE SCALE GENOMIC DNA]</scope>
    <source>
        <strain evidence="3 4">ETA_A8</strain>
    </source>
</reference>
<dbReference type="KEGG" id="aagg:ETAA8_63290"/>
<dbReference type="AlphaFoldDB" id="A0A517YLT1"/>
<dbReference type="OrthoDB" id="267661at2"/>
<feature type="transmembrane region" description="Helical" evidence="1">
    <location>
        <begin position="386"/>
        <end position="410"/>
    </location>
</feature>
<accession>A0A517YLT1</accession>
<protein>
    <recommendedName>
        <fullName evidence="5">DUF4350 domain-containing protein</fullName>
    </recommendedName>
</protein>
<feature type="signal peptide" evidence="2">
    <location>
        <begin position="1"/>
        <end position="30"/>
    </location>
</feature>
<organism evidence="3 4">
    <name type="scientific">Anatilimnocola aggregata</name>
    <dbReference type="NCBI Taxonomy" id="2528021"/>
    <lineage>
        <taxon>Bacteria</taxon>
        <taxon>Pseudomonadati</taxon>
        <taxon>Planctomycetota</taxon>
        <taxon>Planctomycetia</taxon>
        <taxon>Pirellulales</taxon>
        <taxon>Pirellulaceae</taxon>
        <taxon>Anatilimnocola</taxon>
    </lineage>
</organism>
<dbReference type="EMBL" id="CP036274">
    <property type="protein sequence ID" value="QDU31176.1"/>
    <property type="molecule type" value="Genomic_DNA"/>
</dbReference>
<keyword evidence="1" id="KW-0472">Membrane</keyword>
<keyword evidence="4" id="KW-1185">Reference proteome</keyword>
<evidence type="ECO:0008006" key="5">
    <source>
        <dbReference type="Google" id="ProtNLM"/>
    </source>
</evidence>
<name>A0A517YLT1_9BACT</name>
<keyword evidence="1" id="KW-1133">Transmembrane helix</keyword>
<keyword evidence="1" id="KW-0812">Transmembrane</keyword>
<evidence type="ECO:0000256" key="2">
    <source>
        <dbReference type="SAM" id="SignalP"/>
    </source>
</evidence>
<dbReference type="Proteomes" id="UP000315017">
    <property type="component" value="Chromosome"/>
</dbReference>
<dbReference type="RefSeq" id="WP_145097872.1">
    <property type="nucleotide sequence ID" value="NZ_CP036274.1"/>
</dbReference>
<evidence type="ECO:0000313" key="4">
    <source>
        <dbReference type="Proteomes" id="UP000315017"/>
    </source>
</evidence>
<evidence type="ECO:0000313" key="3">
    <source>
        <dbReference type="EMBL" id="QDU31176.1"/>
    </source>
</evidence>
<gene>
    <name evidence="3" type="ORF">ETAA8_63290</name>
</gene>